<accession>A0A0S4IY57</accession>
<evidence type="ECO:0000256" key="2">
    <source>
        <dbReference type="ARBA" id="ARBA00009993"/>
    </source>
</evidence>
<dbReference type="OMA" id="CLMESPV"/>
<dbReference type="EMBL" id="CYKH01000483">
    <property type="protein sequence ID" value="CUF99537.1"/>
    <property type="molecule type" value="Genomic_DNA"/>
</dbReference>
<evidence type="ECO:0000256" key="1">
    <source>
        <dbReference type="ARBA" id="ARBA00004123"/>
    </source>
</evidence>
<dbReference type="SUPFAM" id="SSF54695">
    <property type="entry name" value="POZ domain"/>
    <property type="match status" value="1"/>
</dbReference>
<proteinExistence type="inferred from homology"/>
<dbReference type="SMART" id="SM00512">
    <property type="entry name" value="Skp1"/>
    <property type="match status" value="1"/>
</dbReference>
<evidence type="ECO:0000313" key="7">
    <source>
        <dbReference type="Proteomes" id="UP000051952"/>
    </source>
</evidence>
<dbReference type="Proteomes" id="UP000051952">
    <property type="component" value="Unassembled WGS sequence"/>
</dbReference>
<keyword evidence="4" id="KW-0539">Nucleus</keyword>
<feature type="region of interest" description="Disordered" evidence="5">
    <location>
        <begin position="35"/>
        <end position="55"/>
    </location>
</feature>
<protein>
    <recommendedName>
        <fullName evidence="3">Elongin-C</fullName>
    </recommendedName>
</protein>
<dbReference type="FunFam" id="3.30.710.10:FF:000035">
    <property type="entry name" value="Elongin C transcription elongation factor"/>
    <property type="match status" value="1"/>
</dbReference>
<comment type="subcellular location">
    <subcellularLocation>
        <location evidence="1">Nucleus</location>
    </subcellularLocation>
</comment>
<dbReference type="InterPro" id="IPR001232">
    <property type="entry name" value="SKP1-like"/>
</dbReference>
<dbReference type="Gene3D" id="3.30.710.10">
    <property type="entry name" value="Potassium Channel Kv1.1, Chain A"/>
    <property type="match status" value="1"/>
</dbReference>
<comment type="similarity">
    <text evidence="2">Belongs to the SKP1 family.</text>
</comment>
<dbReference type="VEuPathDB" id="TriTrypDB:BSAL_68815"/>
<sequence>MLLFVPRLSCYHREQKHTETSPSYTHLRRSLRSKMAAPAGQPFNPMWKPPPPPPPVDQSNISPATYVRLISREGHAFFVDRECAKVSRLIKHYLVSLQQGNISGMSSVREVVMDDVQPEGGMITIRLPYTAAPLVEKTVQYFYFKHRYESDPENRPNFHVPHDMAVDLIKVATMLQC</sequence>
<name>A0A0S4IY57_BODSA</name>
<dbReference type="OrthoDB" id="249087at2759"/>
<dbReference type="AlphaFoldDB" id="A0A0S4IY57"/>
<evidence type="ECO:0000256" key="5">
    <source>
        <dbReference type="SAM" id="MobiDB-lite"/>
    </source>
</evidence>
<organism evidence="6 7">
    <name type="scientific">Bodo saltans</name>
    <name type="common">Flagellated protozoan</name>
    <dbReference type="NCBI Taxonomy" id="75058"/>
    <lineage>
        <taxon>Eukaryota</taxon>
        <taxon>Discoba</taxon>
        <taxon>Euglenozoa</taxon>
        <taxon>Kinetoplastea</taxon>
        <taxon>Metakinetoplastina</taxon>
        <taxon>Eubodonida</taxon>
        <taxon>Bodonidae</taxon>
        <taxon>Bodo</taxon>
    </lineage>
</organism>
<dbReference type="PANTHER" id="PTHR20648">
    <property type="entry name" value="ELONGIN-C"/>
    <property type="match status" value="1"/>
</dbReference>
<evidence type="ECO:0000256" key="4">
    <source>
        <dbReference type="ARBA" id="ARBA00023242"/>
    </source>
</evidence>
<keyword evidence="7" id="KW-1185">Reference proteome</keyword>
<gene>
    <name evidence="6" type="ORF">BSAL_68815</name>
</gene>
<dbReference type="GO" id="GO:0005634">
    <property type="term" value="C:nucleus"/>
    <property type="evidence" value="ECO:0007669"/>
    <property type="project" value="UniProtKB-SubCell"/>
</dbReference>
<dbReference type="InterPro" id="IPR011333">
    <property type="entry name" value="SKP1/BTB/POZ_sf"/>
</dbReference>
<reference evidence="7" key="1">
    <citation type="submission" date="2015-09" db="EMBL/GenBank/DDBJ databases">
        <authorList>
            <consortium name="Pathogen Informatics"/>
        </authorList>
    </citation>
    <scope>NUCLEOTIDE SEQUENCE [LARGE SCALE GENOMIC DNA]</scope>
    <source>
        <strain evidence="7">Lake Konstanz</strain>
    </source>
</reference>
<dbReference type="GO" id="GO:0006511">
    <property type="term" value="P:ubiquitin-dependent protein catabolic process"/>
    <property type="evidence" value="ECO:0007669"/>
    <property type="project" value="InterPro"/>
</dbReference>
<dbReference type="InterPro" id="IPR039948">
    <property type="entry name" value="ELC1"/>
</dbReference>
<evidence type="ECO:0000256" key="3">
    <source>
        <dbReference type="ARBA" id="ARBA00021347"/>
    </source>
</evidence>
<evidence type="ECO:0000313" key="6">
    <source>
        <dbReference type="EMBL" id="CUF99537.1"/>
    </source>
</evidence>